<feature type="domain" description="Copper amine oxidase-like N-terminal" evidence="2">
    <location>
        <begin position="47"/>
        <end position="154"/>
    </location>
</feature>
<reference evidence="3" key="1">
    <citation type="submission" date="2020-10" db="EMBL/GenBank/DDBJ databases">
        <authorList>
            <person name="Gilroy R."/>
        </authorList>
    </citation>
    <scope>NUCLEOTIDE SEQUENCE</scope>
    <source>
        <strain evidence="3">4920</strain>
    </source>
</reference>
<evidence type="ECO:0000313" key="4">
    <source>
        <dbReference type="Proteomes" id="UP000886743"/>
    </source>
</evidence>
<name>A0A9D1SZ66_9FIRM</name>
<dbReference type="SUPFAM" id="SSF55383">
    <property type="entry name" value="Copper amine oxidase, domain N"/>
    <property type="match status" value="1"/>
</dbReference>
<reference evidence="3" key="2">
    <citation type="journal article" date="2021" name="PeerJ">
        <title>Extensive microbial diversity within the chicken gut microbiome revealed by metagenomics and culture.</title>
        <authorList>
            <person name="Gilroy R."/>
            <person name="Ravi A."/>
            <person name="Getino M."/>
            <person name="Pursley I."/>
            <person name="Horton D.L."/>
            <person name="Alikhan N.F."/>
            <person name="Baker D."/>
            <person name="Gharbi K."/>
            <person name="Hall N."/>
            <person name="Watson M."/>
            <person name="Adriaenssens E.M."/>
            <person name="Foster-Nyarko E."/>
            <person name="Jarju S."/>
            <person name="Secka A."/>
            <person name="Antonio M."/>
            <person name="Oren A."/>
            <person name="Chaudhuri R.R."/>
            <person name="La Ragione R."/>
            <person name="Hildebrand F."/>
            <person name="Pallen M.J."/>
        </authorList>
    </citation>
    <scope>NUCLEOTIDE SEQUENCE</scope>
    <source>
        <strain evidence="3">4920</strain>
    </source>
</reference>
<dbReference type="Pfam" id="PF07833">
    <property type="entry name" value="Cu_amine_oxidN1"/>
    <property type="match status" value="1"/>
</dbReference>
<dbReference type="InterPro" id="IPR036582">
    <property type="entry name" value="Mao_N_sf"/>
</dbReference>
<evidence type="ECO:0000256" key="1">
    <source>
        <dbReference type="SAM" id="SignalP"/>
    </source>
</evidence>
<dbReference type="AlphaFoldDB" id="A0A9D1SZ66"/>
<gene>
    <name evidence="3" type="ORF">IAC74_00185</name>
</gene>
<dbReference type="Proteomes" id="UP000886743">
    <property type="component" value="Unassembled WGS sequence"/>
</dbReference>
<proteinExistence type="predicted"/>
<accession>A0A9D1SZ66</accession>
<feature type="signal peptide" evidence="1">
    <location>
        <begin position="1"/>
        <end position="21"/>
    </location>
</feature>
<keyword evidence="1" id="KW-0732">Signal</keyword>
<dbReference type="InterPro" id="IPR012854">
    <property type="entry name" value="Cu_amine_oxidase-like_N"/>
</dbReference>
<comment type="caution">
    <text evidence="3">The sequence shown here is derived from an EMBL/GenBank/DDBJ whole genome shotgun (WGS) entry which is preliminary data.</text>
</comment>
<protein>
    <submittedName>
        <fullName evidence="3">Copper amine oxidase N-terminal domain-containing protein</fullName>
    </submittedName>
</protein>
<dbReference type="Gene3D" id="3.30.457.10">
    <property type="entry name" value="Copper amine oxidase-like, N-terminal domain"/>
    <property type="match status" value="1"/>
</dbReference>
<dbReference type="EMBL" id="DVOF01000003">
    <property type="protein sequence ID" value="HIV01959.1"/>
    <property type="molecule type" value="Genomic_DNA"/>
</dbReference>
<organism evidence="3 4">
    <name type="scientific">Candidatus Aphodoplasma excrementigallinarum</name>
    <dbReference type="NCBI Taxonomy" id="2840673"/>
    <lineage>
        <taxon>Bacteria</taxon>
        <taxon>Bacillati</taxon>
        <taxon>Bacillota</taxon>
        <taxon>Clostridia</taxon>
        <taxon>Eubacteriales</taxon>
        <taxon>Candidatus Aphodoplasma</taxon>
    </lineage>
</organism>
<evidence type="ECO:0000259" key="2">
    <source>
        <dbReference type="Pfam" id="PF07833"/>
    </source>
</evidence>
<evidence type="ECO:0000313" key="3">
    <source>
        <dbReference type="EMBL" id="HIV01959.1"/>
    </source>
</evidence>
<feature type="chain" id="PRO_5039466968" evidence="1">
    <location>
        <begin position="22"/>
        <end position="647"/>
    </location>
</feature>
<sequence length="647" mass="73148">MKKTAIFVALLLLVQTVCSFAAETPGELQNDIERIEIAFQIGSDILKINGNDTQVETAPYVVGEGVTMVPIRVITEAFGAVVEWNEEEQSITITYEGVEMRLVVGSIEATINGRTLTMLSPPEVYNDRTMVPLRFISENFGADVSYDGETDSVLVVKESFGDEDLDNYNSILKKTDKERVGDSYYGWSMRIPKELRLTERSFDGSATYFTSDYVVLGIEILAVEDNEGEFSLDKLFIAMKEAASTAPNTFISQNKGTQGQNTYCEVSYRDSQYQYDQRAYYIDNKIFYLWAIRDLQGGNSDISVLEEAKQSFEIGYAYPDDTEDLSNVRDGMRPFKDENMNISTEIPADWMMLTGSPENRMGFIQVDGKFYGRYYIDIFSKEAGETATSWANEDLEHYEYLYNSKFVNFSGPNSISIDGKSGVETKIVLKPKEKGFTLTTRFIYLMSDNYKCRLTLTYDNLLKETSADYAKVNQMITEFVFNGPDASVGTLQEPPSEFENDTIVDTVKLSGGKYQMKVPTMWAKDSSGGVDVFTDGIYAVRVMPFEDVPNITVLRNAYVQVMNDQIPESEYSGSSPRKLTIPKTTISDLFYTFPLNDGSYSWINSYVYIIKTSYGDYFVIECQVLDVYDGQRAEDLFTSIVTSFEKI</sequence>